<dbReference type="Gene3D" id="1.25.40.10">
    <property type="entry name" value="Tetratricopeptide repeat domain"/>
    <property type="match status" value="2"/>
</dbReference>
<evidence type="ECO:0000313" key="1">
    <source>
        <dbReference type="EMBL" id="OPF78608.1"/>
    </source>
</evidence>
<comment type="caution">
    <text evidence="1">The sequence shown here is derived from an EMBL/GenBank/DDBJ whole genome shotgun (WGS) entry which is preliminary data.</text>
</comment>
<name>A0A1V4D447_9ACTN</name>
<dbReference type="Proteomes" id="UP000033615">
    <property type="component" value="Unassembled WGS sequence"/>
</dbReference>
<dbReference type="AlphaFoldDB" id="A0A1V4D447"/>
<dbReference type="SUPFAM" id="SSF81901">
    <property type="entry name" value="HCP-like"/>
    <property type="match status" value="2"/>
</dbReference>
<evidence type="ECO:0008006" key="3">
    <source>
        <dbReference type="Google" id="ProtNLM"/>
    </source>
</evidence>
<protein>
    <recommendedName>
        <fullName evidence="3">Sel1 repeat family protein</fullName>
    </recommendedName>
</protein>
<dbReference type="InterPro" id="IPR050767">
    <property type="entry name" value="Sel1_AlgK"/>
</dbReference>
<dbReference type="InterPro" id="IPR011990">
    <property type="entry name" value="TPR-like_helical_dom_sf"/>
</dbReference>
<accession>A0A1V4D447</accession>
<gene>
    <name evidence="1" type="ORF">VT50_0218725</name>
</gene>
<sequence length="528" mass="58277">MDARRLGYRALLTSGYLKRAAVGYLDEHSRVNPPRDWYVRALDYATAEVKGAVAPLTPLRTAPGVGSADGFQLADSLEEYARSTRSQVIVPVEVWDALVAAAEDPDDLERLGMAAQTRGYYRYMHLFCRPAAAQGRGIALYLVMRNLEEQGRAEEAIALRIAAAEAGDTEEMEHLARHWEREGRIDKAKAVWRRAAEEGNAAAQNGLAGVLARDGDTSAAEKWWGTAAETGHAQAMRKLAESLETRGLARDAEHWLRRAVDAGEWWAPHRLTRLLTESGRADEAVEIWRPRAALNDTEAFLELARALETAGDPSAAAEWWQRAIDKGSTKAVFGLQNLLFRYGNTEDAYGIVARAIAAGDTKVIEELCKRNGGEITLIRGVESGLQRACATGSWAARHVLSDFLCADGRPAEAVALWLPAAEAGDFASMSCLIRLMYLCENHREVERWESRMVESGDGSAMASRAHALREVGRLHEAESWERRALETGYTINPPVNLEYLLREMGRTAEADRLHAYGIEPGGRTADPW</sequence>
<proteinExistence type="predicted"/>
<dbReference type="PANTHER" id="PTHR11102">
    <property type="entry name" value="SEL-1-LIKE PROTEIN"/>
    <property type="match status" value="1"/>
</dbReference>
<reference evidence="1" key="1">
    <citation type="submission" date="2016-12" db="EMBL/GenBank/DDBJ databases">
        <title>Genome sequence of Streptomyces antioxidans MUSC 164.</title>
        <authorList>
            <person name="Lee L.-H."/>
            <person name="Ser H.-L."/>
        </authorList>
    </citation>
    <scope>NUCLEOTIDE SEQUENCE [LARGE SCALE GENOMIC DNA]</scope>
    <source>
        <strain evidence="1">MUSC 164</strain>
    </source>
</reference>
<keyword evidence="2" id="KW-1185">Reference proteome</keyword>
<evidence type="ECO:0000313" key="2">
    <source>
        <dbReference type="Proteomes" id="UP000033615"/>
    </source>
</evidence>
<dbReference type="EMBL" id="LAKD02000046">
    <property type="protein sequence ID" value="OPF78608.1"/>
    <property type="molecule type" value="Genomic_DNA"/>
</dbReference>
<organism evidence="1 2">
    <name type="scientific">Streptomyces antioxidans</name>
    <dbReference type="NCBI Taxonomy" id="1507734"/>
    <lineage>
        <taxon>Bacteria</taxon>
        <taxon>Bacillati</taxon>
        <taxon>Actinomycetota</taxon>
        <taxon>Actinomycetes</taxon>
        <taxon>Kitasatosporales</taxon>
        <taxon>Streptomycetaceae</taxon>
        <taxon>Streptomyces</taxon>
    </lineage>
</organism>
<dbReference type="PANTHER" id="PTHR11102:SF160">
    <property type="entry name" value="ERAD-ASSOCIATED E3 UBIQUITIN-PROTEIN LIGASE COMPONENT HRD3"/>
    <property type="match status" value="1"/>
</dbReference>